<keyword evidence="1" id="KW-0812">Transmembrane</keyword>
<organism evidence="3 4">
    <name type="scientific">Nocardiopsis sinuspersici</name>
    <dbReference type="NCBI Taxonomy" id="501010"/>
    <lineage>
        <taxon>Bacteria</taxon>
        <taxon>Bacillati</taxon>
        <taxon>Actinomycetota</taxon>
        <taxon>Actinomycetes</taxon>
        <taxon>Streptosporangiales</taxon>
        <taxon>Nocardiopsidaceae</taxon>
        <taxon>Nocardiopsis</taxon>
    </lineage>
</organism>
<dbReference type="EMBL" id="JACCHL010000001">
    <property type="protein sequence ID" value="NYH54002.1"/>
    <property type="molecule type" value="Genomic_DNA"/>
</dbReference>
<feature type="transmembrane region" description="Helical" evidence="1">
    <location>
        <begin position="657"/>
        <end position="677"/>
    </location>
</feature>
<feature type="transmembrane region" description="Helical" evidence="1">
    <location>
        <begin position="565"/>
        <end position="587"/>
    </location>
</feature>
<evidence type="ECO:0000256" key="2">
    <source>
        <dbReference type="SAM" id="SignalP"/>
    </source>
</evidence>
<keyword evidence="1" id="KW-1133">Transmembrane helix</keyword>
<name>A0A7Z0BLX5_9ACTN</name>
<feature type="transmembrane region" description="Helical" evidence="1">
    <location>
        <begin position="171"/>
        <end position="192"/>
    </location>
</feature>
<sequence>MPNRILSFAYTACVAFAALIAFLLAATAEQTIYVLEDSEMLWITEDEGTHGTGEVARTVQEVADAHGAAIGYVILDVEEPSSRAHMYLAVSDPESHYADWLEEGYPSFSRSFTVETHPIDEFGEVGPKGYYLVFAPQAKPVLREALADHGLHEAPGIQLTRLWHFFSGGHLFNLAAVALLGTITAVGAGVLLSSRDYAVMRLQGHSYGSILRKDLVRVARLGAIALPVVASAVLAFLGLYNGWNQLGFYTPLALVFLGMLAVPCLIVHAAVLGLVHTTGILPALKGRLPVRSTTAAIYLVRVPVLVLTLVIIGTVVLSAQNARDQSVGLEVYEQYGDTSRPALSANYGWSDPEAVDDELGPWLRRVDADGDMVLAVNMEPTRFLPRDPANPEPPDMDNPLLIVNDTYLAEQEVLSPSGERYGPGESIRVIVPGSASAHADQLAEGVTGWLEAYGASDLDAGVEVLPAADGQTVFTYGSDTSRGPRFLPLVYEPVVIALPNGEVMSDTGYVNHMSGGDTVFPDPDVVEEYRADRPQASHYISMVEKLTTSALREHATTLNRLRSEAFNLVGASAVLLLTATAACIVHVRTRAQTIFARHISGWTFIATHRRLLSVEAFIAVAFVGWAVWNTVTTLNATRSPAGPMFSETVSTARAEPFYAVGIALASLAITLGALAVFHRRIVREGSSQA</sequence>
<dbReference type="Proteomes" id="UP000584931">
    <property type="component" value="Unassembled WGS sequence"/>
</dbReference>
<keyword evidence="1" id="KW-0472">Membrane</keyword>
<evidence type="ECO:0000256" key="1">
    <source>
        <dbReference type="SAM" id="Phobius"/>
    </source>
</evidence>
<proteinExistence type="predicted"/>
<protein>
    <recommendedName>
        <fullName evidence="5">Permease</fullName>
    </recommendedName>
</protein>
<feature type="transmembrane region" description="Helical" evidence="1">
    <location>
        <begin position="616"/>
        <end position="637"/>
    </location>
</feature>
<reference evidence="3 4" key="1">
    <citation type="submission" date="2020-07" db="EMBL/GenBank/DDBJ databases">
        <title>Sequencing the genomes of 1000 actinobacteria strains.</title>
        <authorList>
            <person name="Klenk H.-P."/>
        </authorList>
    </citation>
    <scope>NUCLEOTIDE SEQUENCE [LARGE SCALE GENOMIC DNA]</scope>
    <source>
        <strain evidence="3 4">DSM 45278</strain>
    </source>
</reference>
<evidence type="ECO:0000313" key="3">
    <source>
        <dbReference type="EMBL" id="NYH54002.1"/>
    </source>
</evidence>
<keyword evidence="2" id="KW-0732">Signal</keyword>
<gene>
    <name evidence="3" type="ORF">HNR06_003591</name>
</gene>
<feature type="transmembrane region" description="Helical" evidence="1">
    <location>
        <begin position="296"/>
        <end position="317"/>
    </location>
</feature>
<dbReference type="RefSeq" id="WP_179810692.1">
    <property type="nucleotide sequence ID" value="NZ_JACCHL010000001.1"/>
</dbReference>
<evidence type="ECO:0000313" key="4">
    <source>
        <dbReference type="Proteomes" id="UP000584931"/>
    </source>
</evidence>
<feature type="chain" id="PRO_5039619793" description="Permease" evidence="2">
    <location>
        <begin position="29"/>
        <end position="689"/>
    </location>
</feature>
<evidence type="ECO:0008006" key="5">
    <source>
        <dbReference type="Google" id="ProtNLM"/>
    </source>
</evidence>
<dbReference type="AlphaFoldDB" id="A0A7Z0BLX5"/>
<feature type="transmembrane region" description="Helical" evidence="1">
    <location>
        <begin position="252"/>
        <end position="275"/>
    </location>
</feature>
<comment type="caution">
    <text evidence="3">The sequence shown here is derived from an EMBL/GenBank/DDBJ whole genome shotgun (WGS) entry which is preliminary data.</text>
</comment>
<feature type="transmembrane region" description="Helical" evidence="1">
    <location>
        <begin position="218"/>
        <end position="240"/>
    </location>
</feature>
<feature type="signal peptide" evidence="2">
    <location>
        <begin position="1"/>
        <end position="28"/>
    </location>
</feature>
<accession>A0A7Z0BLX5</accession>